<evidence type="ECO:0000313" key="4">
    <source>
        <dbReference type="RefSeq" id="XP_042563968.1"/>
    </source>
</evidence>
<evidence type="ECO:0000256" key="1">
    <source>
        <dbReference type="PROSITE-ProRule" id="PRU00104"/>
    </source>
</evidence>
<dbReference type="InterPro" id="IPR000569">
    <property type="entry name" value="HECT_dom"/>
</dbReference>
<feature type="active site" description="Glycyl thioester intermediate" evidence="1">
    <location>
        <position position="208"/>
    </location>
</feature>
<dbReference type="Proteomes" id="UP000515152">
    <property type="component" value="Chromosome 6"/>
</dbReference>
<proteinExistence type="predicted"/>
<protein>
    <submittedName>
        <fullName evidence="4">G2/M phase-specific E3 ubiquitin-protein ligase-like isoform X1</fullName>
    </submittedName>
</protein>
<organism evidence="3 4">
    <name type="scientific">Clupea harengus</name>
    <name type="common">Atlantic herring</name>
    <dbReference type="NCBI Taxonomy" id="7950"/>
    <lineage>
        <taxon>Eukaryota</taxon>
        <taxon>Metazoa</taxon>
        <taxon>Chordata</taxon>
        <taxon>Craniata</taxon>
        <taxon>Vertebrata</taxon>
        <taxon>Euteleostomi</taxon>
        <taxon>Actinopterygii</taxon>
        <taxon>Neopterygii</taxon>
        <taxon>Teleostei</taxon>
        <taxon>Clupei</taxon>
        <taxon>Clupeiformes</taxon>
        <taxon>Clupeoidei</taxon>
        <taxon>Clupeidae</taxon>
        <taxon>Clupea</taxon>
    </lineage>
</organism>
<keyword evidence="3" id="KW-1185">Reference proteome</keyword>
<name>A0A8M1KNK7_CLUHA</name>
<evidence type="ECO:0000313" key="3">
    <source>
        <dbReference type="Proteomes" id="UP000515152"/>
    </source>
</evidence>
<dbReference type="GeneID" id="105892642"/>
<evidence type="ECO:0000259" key="2">
    <source>
        <dbReference type="PROSITE" id="PS50237"/>
    </source>
</evidence>
<dbReference type="RefSeq" id="XP_042563968.1">
    <property type="nucleotide sequence ID" value="XM_042708034.1"/>
</dbReference>
<reference evidence="4" key="1">
    <citation type="submission" date="2025-08" db="UniProtKB">
        <authorList>
            <consortium name="RefSeq"/>
        </authorList>
    </citation>
    <scope>IDENTIFICATION</scope>
</reference>
<dbReference type="AlphaFoldDB" id="A0A8M1KNK7"/>
<feature type="domain" description="HECT" evidence="2">
    <location>
        <begin position="168"/>
        <end position="240"/>
    </location>
</feature>
<dbReference type="GO" id="GO:0004842">
    <property type="term" value="F:ubiquitin-protein transferase activity"/>
    <property type="evidence" value="ECO:0007669"/>
    <property type="project" value="InterPro"/>
</dbReference>
<sequence length="240" mass="27389">MMCTQKADLQHFDYHDLPDGNVQGNLQKIKQCSTEKQLLSLCSELGDWISDCGVPGIFTAKIKDIPTVFTQVVKHYIYFRTASVIQQFIEGMNTCGNLWHQVERNWIAFLPIFTSTSREMSLPSFKGLYKISWSPQGSNQREREEETMFGWEMFLIAIQEKATDVTFKDLLVFWTGMHSVPCLGFPGEPVIEFYEQEGPSRIPYASTCSLSLFLPRGVEEEEMNALLTRAIKESSGFGRV</sequence>
<dbReference type="PROSITE" id="PS50237">
    <property type="entry name" value="HECT"/>
    <property type="match status" value="1"/>
</dbReference>
<keyword evidence="1" id="KW-0833">Ubl conjugation pathway</keyword>
<dbReference type="Pfam" id="PF00632">
    <property type="entry name" value="HECT"/>
    <property type="match status" value="1"/>
</dbReference>
<accession>A0A8M1KNK7</accession>
<gene>
    <name evidence="4" type="primary">LOC105892642</name>
</gene>
<dbReference type="OrthoDB" id="2384350at2759"/>